<evidence type="ECO:0000313" key="2">
    <source>
        <dbReference type="EMBL" id="NIK73047.1"/>
    </source>
</evidence>
<protein>
    <submittedName>
        <fullName evidence="2">Uncharacterized protein (DUF58 family)</fullName>
    </submittedName>
</protein>
<dbReference type="PANTHER" id="PTHR33608:SF6">
    <property type="entry name" value="BLL2464 PROTEIN"/>
    <property type="match status" value="1"/>
</dbReference>
<name>A0A846MNY5_9BACT</name>
<dbReference type="SUPFAM" id="SSF53300">
    <property type="entry name" value="vWA-like"/>
    <property type="match status" value="1"/>
</dbReference>
<organism evidence="2 3">
    <name type="scientific">Thermonema lapsum</name>
    <dbReference type="NCBI Taxonomy" id="28195"/>
    <lineage>
        <taxon>Bacteria</taxon>
        <taxon>Pseudomonadati</taxon>
        <taxon>Bacteroidota</taxon>
        <taxon>Cytophagia</taxon>
        <taxon>Cytophagales</taxon>
        <taxon>Thermonemataceae</taxon>
        <taxon>Thermonema</taxon>
    </lineage>
</organism>
<feature type="domain" description="DUF58" evidence="1">
    <location>
        <begin position="45"/>
        <end position="252"/>
    </location>
</feature>
<accession>A0A846MNY5</accession>
<evidence type="ECO:0000259" key="1">
    <source>
        <dbReference type="Pfam" id="PF01882"/>
    </source>
</evidence>
<comment type="caution">
    <text evidence="2">The sequence shown here is derived from an EMBL/GenBank/DDBJ whole genome shotgun (WGS) entry which is preliminary data.</text>
</comment>
<dbReference type="PANTHER" id="PTHR33608">
    <property type="entry name" value="BLL2464 PROTEIN"/>
    <property type="match status" value="1"/>
</dbReference>
<dbReference type="EMBL" id="JAASRN010000001">
    <property type="protein sequence ID" value="NIK73047.1"/>
    <property type="molecule type" value="Genomic_DNA"/>
</dbReference>
<dbReference type="AlphaFoldDB" id="A0A846MNY5"/>
<reference evidence="2 3" key="1">
    <citation type="submission" date="2020-03" db="EMBL/GenBank/DDBJ databases">
        <title>Genomic Encyclopedia of Type Strains, Phase IV (KMG-IV): sequencing the most valuable type-strain genomes for metagenomic binning, comparative biology and taxonomic classification.</title>
        <authorList>
            <person name="Goeker M."/>
        </authorList>
    </citation>
    <scope>NUCLEOTIDE SEQUENCE [LARGE SCALE GENOMIC DNA]</scope>
    <source>
        <strain evidence="2 3">DSM 5718</strain>
    </source>
</reference>
<keyword evidence="3" id="KW-1185">Reference proteome</keyword>
<dbReference type="InterPro" id="IPR036465">
    <property type="entry name" value="vWFA_dom_sf"/>
</dbReference>
<dbReference type="Pfam" id="PF01882">
    <property type="entry name" value="DUF58"/>
    <property type="match status" value="1"/>
</dbReference>
<evidence type="ECO:0000313" key="3">
    <source>
        <dbReference type="Proteomes" id="UP000537126"/>
    </source>
</evidence>
<dbReference type="Proteomes" id="UP000537126">
    <property type="component" value="Unassembled WGS sequence"/>
</dbReference>
<dbReference type="InterPro" id="IPR002881">
    <property type="entry name" value="DUF58"/>
</dbReference>
<sequence length="285" mass="33393">MQESLYYIVAKIKKIELSIRRNVFNELKGNYRSFFKGSGLEFSALREYQYGDDVRYIDWMASAKGHGVFLKEYKEERELSVYILLDMSASMAYPGMCKWVTAREIAAVLMWLSLRERCEVTLLGGQTSTPIVLPALRKHHALMAALEKLWTYTPVQEDAYFSWRQACRRLRRHSVVIVISDFIHPQRQFLDLGALLSFHELYLVHLFDESHYCLPPLGLVSVEATEAPGQWLLPFNKQESEKYRRFFEQRCRQLNALAKRGPARIAHVHIRRPYERALSQLFIQP</sequence>
<dbReference type="RefSeq" id="WP_166918326.1">
    <property type="nucleotide sequence ID" value="NZ_JAASRN010000001.1"/>
</dbReference>
<gene>
    <name evidence="2" type="ORF">FHS56_000533</name>
</gene>
<proteinExistence type="predicted"/>